<accession>A0AAU9JP63</accession>
<evidence type="ECO:0000256" key="4">
    <source>
        <dbReference type="ARBA" id="ARBA00022801"/>
    </source>
</evidence>
<dbReference type="InterPro" id="IPR015679">
    <property type="entry name" value="PLipase_D_fam"/>
</dbReference>
<gene>
    <name evidence="8" type="ORF">BSTOLATCC_MIC46685</name>
</gene>
<name>A0AAU9JP63_9CILI</name>
<evidence type="ECO:0000259" key="7">
    <source>
        <dbReference type="PROSITE" id="PS50035"/>
    </source>
</evidence>
<dbReference type="Pfam" id="PF00614">
    <property type="entry name" value="PLDc"/>
    <property type="match status" value="1"/>
</dbReference>
<dbReference type="EMBL" id="CAJZBQ010000046">
    <property type="protein sequence ID" value="CAG9328694.1"/>
    <property type="molecule type" value="Genomic_DNA"/>
</dbReference>
<keyword evidence="5" id="KW-0442">Lipid degradation</keyword>
<dbReference type="InterPro" id="IPR001849">
    <property type="entry name" value="PH_domain"/>
</dbReference>
<dbReference type="SMART" id="SM00233">
    <property type="entry name" value="PH"/>
    <property type="match status" value="1"/>
</dbReference>
<comment type="catalytic activity">
    <reaction evidence="1">
        <text>a 1,2-diacyl-sn-glycero-3-phosphocholine + H2O = a 1,2-diacyl-sn-glycero-3-phosphate + choline + H(+)</text>
        <dbReference type="Rhea" id="RHEA:14445"/>
        <dbReference type="ChEBI" id="CHEBI:15354"/>
        <dbReference type="ChEBI" id="CHEBI:15377"/>
        <dbReference type="ChEBI" id="CHEBI:15378"/>
        <dbReference type="ChEBI" id="CHEBI:57643"/>
        <dbReference type="ChEBI" id="CHEBI:58608"/>
        <dbReference type="EC" id="3.1.4.4"/>
    </reaction>
</comment>
<evidence type="ECO:0000256" key="5">
    <source>
        <dbReference type="ARBA" id="ARBA00022963"/>
    </source>
</evidence>
<dbReference type="AlphaFoldDB" id="A0AAU9JP63"/>
<comment type="caution">
    <text evidence="8">The sequence shown here is derived from an EMBL/GenBank/DDBJ whole genome shotgun (WGS) entry which is preliminary data.</text>
</comment>
<dbReference type="SMART" id="SM00155">
    <property type="entry name" value="PLDc"/>
    <property type="match status" value="2"/>
</dbReference>
<dbReference type="Gene3D" id="3.30.870.10">
    <property type="entry name" value="Endonuclease Chain A"/>
    <property type="match status" value="2"/>
</dbReference>
<evidence type="ECO:0000313" key="9">
    <source>
        <dbReference type="Proteomes" id="UP001162131"/>
    </source>
</evidence>
<keyword evidence="3" id="KW-0677">Repeat</keyword>
<evidence type="ECO:0000256" key="3">
    <source>
        <dbReference type="ARBA" id="ARBA00022737"/>
    </source>
</evidence>
<evidence type="ECO:0000313" key="8">
    <source>
        <dbReference type="EMBL" id="CAG9328694.1"/>
    </source>
</evidence>
<dbReference type="CDD" id="cd09141">
    <property type="entry name" value="PLDc_vPLD1_2_yPLD_like_2"/>
    <property type="match status" value="1"/>
</dbReference>
<dbReference type="InterPro" id="IPR011993">
    <property type="entry name" value="PH-like_dom_sf"/>
</dbReference>
<feature type="domain" description="PLD phosphodiesterase" evidence="7">
    <location>
        <begin position="359"/>
        <end position="386"/>
    </location>
</feature>
<dbReference type="EC" id="3.1.4.4" evidence="2"/>
<organism evidence="8 9">
    <name type="scientific">Blepharisma stoltei</name>
    <dbReference type="NCBI Taxonomy" id="1481888"/>
    <lineage>
        <taxon>Eukaryota</taxon>
        <taxon>Sar</taxon>
        <taxon>Alveolata</taxon>
        <taxon>Ciliophora</taxon>
        <taxon>Postciliodesmatophora</taxon>
        <taxon>Heterotrichea</taxon>
        <taxon>Heterotrichida</taxon>
        <taxon>Blepharismidae</taxon>
        <taxon>Blepharisma</taxon>
    </lineage>
</organism>
<dbReference type="GO" id="GO:0009395">
    <property type="term" value="P:phospholipid catabolic process"/>
    <property type="evidence" value="ECO:0007669"/>
    <property type="project" value="TreeGrafter"/>
</dbReference>
<sequence length="888" mass="103866">MAIVNQPDPYDITWNQLPAIETWLPKTIETSKELLSYFEFTVVCTANFRNYRWPIEFSFSSYQSIRKTLKSKIGREPELPKIKSNEFEKKGIYEKLEFLKSILETLILYYFTHDEVREVFEISRTSFTSAAKAKEGFVEKKIFGITLKSTEKAWFHINGDWLDFYKDQNTPVPYDTLALSKDFTIETLHGHKIEFTSNQYEIYIETKNPIDQALWQAALIDTLHKSERYNYEPRYQSSFPVRQGNIVRPYVDGNDYYSDLYEHFNSAKKTICISDWWFSAKMYLKRPKDLNKDSRLDRLLIEANRRNVMVYIIIWQELTLATYNNANDALKLFEPYPNIKILTHPCCFLRGLKEWLGYVYWTHHEKMVIIDNEIVFMGGLDLCLGRWDTHEHSLKDVEKPYIWTSWDYSNVRVKDFARGWENDESETPIDRNVVPRMPWHDIAMSVKGPIVKDILFHFRDRWNFIDNDTKSKYDAISTEDGGYNQSLNQTTEFLSSELEKEALKIAAPRSAGNLNHMAAFIRGNYKNHFQAPVISKERKAQYRDINLVSQAESENSLYGNGAECQLLISGCKWNLGFKIPEKSIMHAYVDLINNAEHFIYIENQFFVSSTAGEEVHNLISEALTNRIIRAKETNQRFKVIFLVPLLPAFEGEIDEDGMSAMILKQSVNWQVKTIHREDSETCMFRILRNAGIEPSDYIRFYSLRNHDHLSQPVTELIYIHCKAMVVDDRYAIIGSANINDRSMNGDRDSEIALVIKGSETVQGSMLNQHYDKFKVAHDLRVSLCMEHLGVSDPSIVEDPFDEEFSNLWINTARENTEFYRRVFGCYPDDTIQHYSQVQELKSNAHLDEYEQRKGSVRGHLVEYPLNFLAKEILQTCFESPLIQHKIFT</sequence>
<dbReference type="SUPFAM" id="SSF50729">
    <property type="entry name" value="PH domain-like"/>
    <property type="match status" value="1"/>
</dbReference>
<dbReference type="InterPro" id="IPR025202">
    <property type="entry name" value="PLD-like_dom"/>
</dbReference>
<dbReference type="Gene3D" id="2.30.29.30">
    <property type="entry name" value="Pleckstrin-homology domain (PH domain)/Phosphotyrosine-binding domain (PTB)"/>
    <property type="match status" value="1"/>
</dbReference>
<proteinExistence type="predicted"/>
<evidence type="ECO:0000256" key="6">
    <source>
        <dbReference type="ARBA" id="ARBA00023098"/>
    </source>
</evidence>
<dbReference type="SUPFAM" id="SSF56024">
    <property type="entry name" value="Phospholipase D/nuclease"/>
    <property type="match status" value="2"/>
</dbReference>
<dbReference type="PROSITE" id="PS50035">
    <property type="entry name" value="PLD"/>
    <property type="match status" value="2"/>
</dbReference>
<evidence type="ECO:0000256" key="2">
    <source>
        <dbReference type="ARBA" id="ARBA00012027"/>
    </source>
</evidence>
<dbReference type="Pfam" id="PF13091">
    <property type="entry name" value="PLDc_2"/>
    <property type="match status" value="1"/>
</dbReference>
<dbReference type="Proteomes" id="UP001162131">
    <property type="component" value="Unassembled WGS sequence"/>
</dbReference>
<protein>
    <recommendedName>
        <fullName evidence="2">phospholipase D</fullName>
        <ecNumber evidence="2">3.1.4.4</ecNumber>
    </recommendedName>
</protein>
<keyword evidence="6" id="KW-0443">Lipid metabolism</keyword>
<dbReference type="PANTHER" id="PTHR18896">
    <property type="entry name" value="PHOSPHOLIPASE D"/>
    <property type="match status" value="1"/>
</dbReference>
<evidence type="ECO:0000256" key="1">
    <source>
        <dbReference type="ARBA" id="ARBA00000798"/>
    </source>
</evidence>
<reference evidence="8" key="1">
    <citation type="submission" date="2021-09" db="EMBL/GenBank/DDBJ databases">
        <authorList>
            <consortium name="AG Swart"/>
            <person name="Singh M."/>
            <person name="Singh A."/>
            <person name="Seah K."/>
            <person name="Emmerich C."/>
        </authorList>
    </citation>
    <scope>NUCLEOTIDE SEQUENCE</scope>
    <source>
        <strain evidence="8">ATCC30299</strain>
    </source>
</reference>
<keyword evidence="4" id="KW-0378">Hydrolase</keyword>
<feature type="domain" description="PLD phosphodiesterase" evidence="7">
    <location>
        <begin position="715"/>
        <end position="742"/>
    </location>
</feature>
<keyword evidence="9" id="KW-1185">Reference proteome</keyword>
<dbReference type="PANTHER" id="PTHR18896:SF76">
    <property type="entry name" value="PHOSPHOLIPASE"/>
    <property type="match status" value="1"/>
</dbReference>
<dbReference type="GO" id="GO:0004630">
    <property type="term" value="F:phospholipase D activity"/>
    <property type="evidence" value="ECO:0007669"/>
    <property type="project" value="UniProtKB-EC"/>
</dbReference>
<dbReference type="InterPro" id="IPR001736">
    <property type="entry name" value="PLipase_D/transphosphatidylase"/>
</dbReference>